<dbReference type="EMBL" id="CP001698">
    <property type="protein sequence ID" value="ADN01711.1"/>
    <property type="molecule type" value="Genomic_DNA"/>
</dbReference>
<evidence type="ECO:0000313" key="1">
    <source>
        <dbReference type="EMBL" id="ADN01711.1"/>
    </source>
</evidence>
<reference evidence="1 2" key="2">
    <citation type="journal article" date="2010" name="J. Bacteriol.">
        <title>Genome sequence of the polysaccharide-degrading, thermophilic anaerobe Spirochaeta thermophila DSM 6192.</title>
        <authorList>
            <person name="Angelov A."/>
            <person name="Liebl S."/>
            <person name="Ballschmiter M."/>
            <person name="Bomeke M."/>
            <person name="Lehmann R."/>
            <person name="Liesegang H."/>
            <person name="Daniel R."/>
            <person name="Liebl W."/>
        </authorList>
    </citation>
    <scope>NUCLEOTIDE SEQUENCE [LARGE SCALE GENOMIC DNA]</scope>
    <source>
        <strain evidence="2">ATCC 49972 / DSM 6192 / RI 19.B1</strain>
    </source>
</reference>
<dbReference type="AlphaFoldDB" id="E0RRL0"/>
<dbReference type="KEGG" id="sta:STHERM_c07600"/>
<reference key="1">
    <citation type="submission" date="2009-08" db="EMBL/GenBank/DDBJ databases">
        <title>The genome sequence of Spirochaeta thermophila DSM6192.</title>
        <authorList>
            <person name="Angelov A."/>
            <person name="Mientus M."/>
            <person name="Wittenberg S."/>
            <person name="Lehmann R."/>
            <person name="Liesegang H."/>
            <person name="Daniel R."/>
            <person name="Liebl W."/>
        </authorList>
    </citation>
    <scope>NUCLEOTIDE SEQUENCE</scope>
    <source>
        <strain>DSM 6192</strain>
    </source>
</reference>
<proteinExistence type="predicted"/>
<protein>
    <submittedName>
        <fullName evidence="1">Uncharacterized protein</fullName>
    </submittedName>
</protein>
<accession>E0RRL0</accession>
<sequence>MIIGNITLRLPTAGDCGRVRLTGYDSIYILIYMKFFMEES</sequence>
<gene>
    <name evidence="1" type="ordered locus">STHERM_c07600</name>
</gene>
<organism evidence="1 2">
    <name type="scientific">Winmispira thermophila (strain ATCC 49972 / DSM 6192 / RI 19.B1)</name>
    <name type="common">Spirochaeta thermophila</name>
    <dbReference type="NCBI Taxonomy" id="665571"/>
    <lineage>
        <taxon>Bacteria</taxon>
        <taxon>Pseudomonadati</taxon>
        <taxon>Spirochaetota</taxon>
        <taxon>Spirochaetia</taxon>
        <taxon>Winmispirales</taxon>
        <taxon>Winmispiraceae</taxon>
        <taxon>Winmispira</taxon>
    </lineage>
</organism>
<name>E0RRL0_WINT6</name>
<dbReference type="Proteomes" id="UP000001296">
    <property type="component" value="Chromosome"/>
</dbReference>
<evidence type="ECO:0000313" key="2">
    <source>
        <dbReference type="Proteomes" id="UP000001296"/>
    </source>
</evidence>
<dbReference type="HOGENOM" id="CLU_3296738_0_0_12"/>
<dbReference type="PaxDb" id="665571-STHERM_c07600"/>